<dbReference type="Proteomes" id="UP000824120">
    <property type="component" value="Chromosome 10"/>
</dbReference>
<comment type="caution">
    <text evidence="1">The sequence shown here is derived from an EMBL/GenBank/DDBJ whole genome shotgun (WGS) entry which is preliminary data.</text>
</comment>
<organism evidence="1 2">
    <name type="scientific">Solanum commersonii</name>
    <name type="common">Commerson's wild potato</name>
    <name type="synonym">Commerson's nightshade</name>
    <dbReference type="NCBI Taxonomy" id="4109"/>
    <lineage>
        <taxon>Eukaryota</taxon>
        <taxon>Viridiplantae</taxon>
        <taxon>Streptophyta</taxon>
        <taxon>Embryophyta</taxon>
        <taxon>Tracheophyta</taxon>
        <taxon>Spermatophyta</taxon>
        <taxon>Magnoliopsida</taxon>
        <taxon>eudicotyledons</taxon>
        <taxon>Gunneridae</taxon>
        <taxon>Pentapetalae</taxon>
        <taxon>asterids</taxon>
        <taxon>lamiids</taxon>
        <taxon>Solanales</taxon>
        <taxon>Solanaceae</taxon>
        <taxon>Solanoideae</taxon>
        <taxon>Solaneae</taxon>
        <taxon>Solanum</taxon>
    </lineage>
</organism>
<gene>
    <name evidence="1" type="ORF">H5410_051027</name>
</gene>
<evidence type="ECO:0000313" key="1">
    <source>
        <dbReference type="EMBL" id="KAG5580400.1"/>
    </source>
</evidence>
<sequence>MVDCGVFVTRLDYSGGKFSLEQLTPNQFGFSRTPSCRIKHMFENLCCNGSLGAVSRDHRYSWQSAFWSISSPSCFSLQPLCILSHWAIWFNTLEQKAISWPIGNSLIGLGDLQAFISSFFSAVLFLLAKINRLPKDSSCDTPLPKILNLTILAPNLSSSSTKVNHIKLRNQMQHSHSKRITQCVLSPICLIVFSNQHLFQLTQDQKGLYKACNGVGCKGMVIQAQ</sequence>
<proteinExistence type="predicted"/>
<dbReference type="AlphaFoldDB" id="A0A9J5WZR0"/>
<evidence type="ECO:0000313" key="2">
    <source>
        <dbReference type="Proteomes" id="UP000824120"/>
    </source>
</evidence>
<protein>
    <submittedName>
        <fullName evidence="1">Uncharacterized protein</fullName>
    </submittedName>
</protein>
<accession>A0A9J5WZR0</accession>
<keyword evidence="2" id="KW-1185">Reference proteome</keyword>
<reference evidence="1 2" key="1">
    <citation type="submission" date="2020-09" db="EMBL/GenBank/DDBJ databases">
        <title>De no assembly of potato wild relative species, Solanum commersonii.</title>
        <authorList>
            <person name="Cho K."/>
        </authorList>
    </citation>
    <scope>NUCLEOTIDE SEQUENCE [LARGE SCALE GENOMIC DNA]</scope>
    <source>
        <strain evidence="1">LZ3.2</strain>
        <tissue evidence="1">Leaf</tissue>
    </source>
</reference>
<dbReference type="EMBL" id="JACXVP010000010">
    <property type="protein sequence ID" value="KAG5580400.1"/>
    <property type="molecule type" value="Genomic_DNA"/>
</dbReference>
<name>A0A9J5WZR0_SOLCO</name>